<protein>
    <submittedName>
        <fullName evidence="2">Uncharacterized protein</fullName>
    </submittedName>
</protein>
<feature type="compositionally biased region" description="Pro residues" evidence="1">
    <location>
        <begin position="54"/>
        <end position="66"/>
    </location>
</feature>
<comment type="caution">
    <text evidence="2">The sequence shown here is derived from an EMBL/GenBank/DDBJ whole genome shotgun (WGS) entry which is preliminary data.</text>
</comment>
<feature type="compositionally biased region" description="Polar residues" evidence="1">
    <location>
        <begin position="313"/>
        <end position="325"/>
    </location>
</feature>
<name>A0AAN9AFG8_HALRR</name>
<feature type="compositionally biased region" description="Polar residues" evidence="1">
    <location>
        <begin position="38"/>
        <end position="49"/>
    </location>
</feature>
<feature type="compositionally biased region" description="Polar residues" evidence="1">
    <location>
        <begin position="144"/>
        <end position="168"/>
    </location>
</feature>
<keyword evidence="3" id="KW-1185">Reference proteome</keyword>
<feature type="compositionally biased region" description="Basic and acidic residues" evidence="1">
    <location>
        <begin position="1"/>
        <end position="10"/>
    </location>
</feature>
<evidence type="ECO:0000313" key="3">
    <source>
        <dbReference type="Proteomes" id="UP001381693"/>
    </source>
</evidence>
<feature type="region of interest" description="Disordered" evidence="1">
    <location>
        <begin position="131"/>
        <end position="270"/>
    </location>
</feature>
<dbReference type="EMBL" id="JAXCGZ010002630">
    <property type="protein sequence ID" value="KAK7083707.1"/>
    <property type="molecule type" value="Genomic_DNA"/>
</dbReference>
<evidence type="ECO:0000313" key="2">
    <source>
        <dbReference type="EMBL" id="KAK7083707.1"/>
    </source>
</evidence>
<evidence type="ECO:0000256" key="1">
    <source>
        <dbReference type="SAM" id="MobiDB-lite"/>
    </source>
</evidence>
<feature type="region of interest" description="Disordered" evidence="1">
    <location>
        <begin position="35"/>
        <end position="73"/>
    </location>
</feature>
<feature type="compositionally biased region" description="Polar residues" evidence="1">
    <location>
        <begin position="201"/>
        <end position="222"/>
    </location>
</feature>
<feature type="compositionally biased region" description="Polar residues" evidence="1">
    <location>
        <begin position="253"/>
        <end position="262"/>
    </location>
</feature>
<gene>
    <name evidence="2" type="ORF">SK128_005612</name>
</gene>
<feature type="region of interest" description="Disordered" evidence="1">
    <location>
        <begin position="96"/>
        <end position="117"/>
    </location>
</feature>
<feature type="compositionally biased region" description="Polar residues" evidence="1">
    <location>
        <begin position="342"/>
        <end position="357"/>
    </location>
</feature>
<dbReference type="AlphaFoldDB" id="A0AAN9AFG8"/>
<feature type="region of interest" description="Disordered" evidence="1">
    <location>
        <begin position="289"/>
        <end position="366"/>
    </location>
</feature>
<sequence length="390" mass="42934">MTPSDEHTNDLLEYTGDEEDPFTLERYQDAWRDAASLQHLQNSSAQGCSHPTAPTTPPPPPLPPTAPSFSSRLTPQMGINALKMIPEAKIFKNVDTKRNEDSCGKSQGPKLEGLGSLSPKVNLLDLHISRKHKRTASGGLAVTDIQSAKSVESPNLSPRQSREGSQSPKGIRLDLHLSRKHKRTPSSSHGGGFDVHHNKQFDSPNHSSRPTSARTDAESQSPRGYFLDMHIGRKHRRSSSSGQPSSEYAPKQMETSNISSETSPRDHSPLSEKKLIGFLKSHNPFAALQSLSPGQSHRPRNHHSATTDDECSPDQSHPSSPTYSADVNYHCHAKHSSETGRRLSSLQHQSAPSTPSKTLYRYSTDLTGRPVRPRSIVVDGEMTEEGYWNI</sequence>
<feature type="region of interest" description="Disordered" evidence="1">
    <location>
        <begin position="1"/>
        <end position="22"/>
    </location>
</feature>
<dbReference type="Proteomes" id="UP001381693">
    <property type="component" value="Unassembled WGS sequence"/>
</dbReference>
<proteinExistence type="predicted"/>
<organism evidence="2 3">
    <name type="scientific">Halocaridina rubra</name>
    <name type="common">Hawaiian red shrimp</name>
    <dbReference type="NCBI Taxonomy" id="373956"/>
    <lineage>
        <taxon>Eukaryota</taxon>
        <taxon>Metazoa</taxon>
        <taxon>Ecdysozoa</taxon>
        <taxon>Arthropoda</taxon>
        <taxon>Crustacea</taxon>
        <taxon>Multicrustacea</taxon>
        <taxon>Malacostraca</taxon>
        <taxon>Eumalacostraca</taxon>
        <taxon>Eucarida</taxon>
        <taxon>Decapoda</taxon>
        <taxon>Pleocyemata</taxon>
        <taxon>Caridea</taxon>
        <taxon>Atyoidea</taxon>
        <taxon>Atyidae</taxon>
        <taxon>Halocaridina</taxon>
    </lineage>
</organism>
<reference evidence="2 3" key="1">
    <citation type="submission" date="2023-11" db="EMBL/GenBank/DDBJ databases">
        <title>Halocaridina rubra genome assembly.</title>
        <authorList>
            <person name="Smith C."/>
        </authorList>
    </citation>
    <scope>NUCLEOTIDE SEQUENCE [LARGE SCALE GENOMIC DNA]</scope>
    <source>
        <strain evidence="2">EP-1</strain>
        <tissue evidence="2">Whole</tissue>
    </source>
</reference>
<accession>A0AAN9AFG8</accession>